<evidence type="ECO:0000313" key="2">
    <source>
        <dbReference type="EMBL" id="CCK82423.1"/>
    </source>
</evidence>
<dbReference type="Proteomes" id="UP000007347">
    <property type="component" value="Chromosome"/>
</dbReference>
<dbReference type="KEGG" id="dto:TOL2_C42670"/>
<dbReference type="EMBL" id="FO203503">
    <property type="protein sequence ID" value="CCK82423.1"/>
    <property type="molecule type" value="Genomic_DNA"/>
</dbReference>
<protein>
    <submittedName>
        <fullName evidence="2">Uncharacterized protein</fullName>
    </submittedName>
</protein>
<evidence type="ECO:0000313" key="3">
    <source>
        <dbReference type="Proteomes" id="UP000007347"/>
    </source>
</evidence>
<sequence>MPEQDFIKAIYALAEKFKKAPLTPDEKAKILKIFNSKKGSAFERAKESINEAIGHQIILKRTQASVDDAERLLNDLQLAARKWQKSKGK</sequence>
<reference evidence="2 3" key="1">
    <citation type="journal article" date="2013" name="Environ. Microbiol.">
        <title>Complete genome, catabolic sub-proteomes and key-metabolites of Desulfobacula toluolica Tol2, a marine, aromatic compound-degrading, sulfate-reducing bacterium.</title>
        <authorList>
            <person name="Wohlbrand L."/>
            <person name="Jacob J.H."/>
            <person name="Kube M."/>
            <person name="Mussmann M."/>
            <person name="Jarling R."/>
            <person name="Beck A."/>
            <person name="Amann R."/>
            <person name="Wilkes H."/>
            <person name="Reinhardt R."/>
            <person name="Rabus R."/>
        </authorList>
    </citation>
    <scope>NUCLEOTIDE SEQUENCE [LARGE SCALE GENOMIC DNA]</scope>
    <source>
        <strain evidence="3">DSM 7467 / Tol2</strain>
    </source>
</reference>
<proteinExistence type="predicted"/>
<feature type="coiled-coil region" evidence="1">
    <location>
        <begin position="59"/>
        <end position="86"/>
    </location>
</feature>
<keyword evidence="3" id="KW-1185">Reference proteome</keyword>
<dbReference type="HOGENOM" id="CLU_2449841_0_0_7"/>
<evidence type="ECO:0000256" key="1">
    <source>
        <dbReference type="SAM" id="Coils"/>
    </source>
</evidence>
<accession>K0NQI7</accession>
<dbReference type="RefSeq" id="WP_014959603.1">
    <property type="nucleotide sequence ID" value="NC_018645.1"/>
</dbReference>
<organism evidence="2 3">
    <name type="scientific">Desulfobacula toluolica (strain DSM 7467 / Tol2)</name>
    <dbReference type="NCBI Taxonomy" id="651182"/>
    <lineage>
        <taxon>Bacteria</taxon>
        <taxon>Pseudomonadati</taxon>
        <taxon>Thermodesulfobacteriota</taxon>
        <taxon>Desulfobacteria</taxon>
        <taxon>Desulfobacterales</taxon>
        <taxon>Desulfobacteraceae</taxon>
        <taxon>Desulfobacula</taxon>
    </lineage>
</organism>
<gene>
    <name evidence="2" type="ordered locus">TOL2_C42670</name>
</gene>
<dbReference type="AlphaFoldDB" id="K0NQI7"/>
<name>K0NQI7_DESTT</name>
<keyword evidence="1" id="KW-0175">Coiled coil</keyword>
<dbReference type="STRING" id="651182.TOL2_C42670"/>